<feature type="domain" description="Gfo/Idh/MocA-like oxidoreductase N-terminal" evidence="2">
    <location>
        <begin position="16"/>
        <end position="135"/>
    </location>
</feature>
<accession>A0ABU2MVY2</accession>
<dbReference type="Gene3D" id="3.40.50.720">
    <property type="entry name" value="NAD(P)-binding Rossmann-like Domain"/>
    <property type="match status" value="1"/>
</dbReference>
<dbReference type="InterPro" id="IPR000683">
    <property type="entry name" value="Gfo/Idh/MocA-like_OxRdtase_N"/>
</dbReference>
<proteinExistence type="predicted"/>
<dbReference type="SUPFAM" id="SSF55347">
    <property type="entry name" value="Glyceraldehyde-3-phosphate dehydrogenase-like, C-terminal domain"/>
    <property type="match status" value="1"/>
</dbReference>
<dbReference type="SUPFAM" id="SSF51735">
    <property type="entry name" value="NAD(P)-binding Rossmann-fold domains"/>
    <property type="match status" value="1"/>
</dbReference>
<dbReference type="RefSeq" id="WP_311706890.1">
    <property type="nucleotide sequence ID" value="NZ_JAVREL010000016.1"/>
</dbReference>
<comment type="caution">
    <text evidence="4">The sequence shown here is derived from an EMBL/GenBank/DDBJ whole genome shotgun (WGS) entry which is preliminary data.</text>
</comment>
<dbReference type="PANTHER" id="PTHR43818">
    <property type="entry name" value="BCDNA.GH03377"/>
    <property type="match status" value="1"/>
</dbReference>
<reference evidence="5" key="1">
    <citation type="submission" date="2023-07" db="EMBL/GenBank/DDBJ databases">
        <title>30 novel species of actinomycetes from the DSMZ collection.</title>
        <authorList>
            <person name="Nouioui I."/>
        </authorList>
    </citation>
    <scope>NUCLEOTIDE SEQUENCE [LARGE SCALE GENOMIC DNA]</scope>
    <source>
        <strain evidence="5">DSM 44938</strain>
    </source>
</reference>
<protein>
    <submittedName>
        <fullName evidence="4">Gfo/Idh/MocA family oxidoreductase</fullName>
    </submittedName>
</protein>
<dbReference type="InterPro" id="IPR050463">
    <property type="entry name" value="Gfo/Idh/MocA_oxidrdct_glycsds"/>
</dbReference>
<dbReference type="InterPro" id="IPR055170">
    <property type="entry name" value="GFO_IDH_MocA-like_dom"/>
</dbReference>
<dbReference type="Proteomes" id="UP001183246">
    <property type="component" value="Unassembled WGS sequence"/>
</dbReference>
<dbReference type="Gene3D" id="3.30.360.10">
    <property type="entry name" value="Dihydrodipicolinate Reductase, domain 2"/>
    <property type="match status" value="1"/>
</dbReference>
<evidence type="ECO:0000259" key="3">
    <source>
        <dbReference type="Pfam" id="PF22725"/>
    </source>
</evidence>
<dbReference type="EMBL" id="JAVREL010000016">
    <property type="protein sequence ID" value="MDT0345754.1"/>
    <property type="molecule type" value="Genomic_DNA"/>
</dbReference>
<organism evidence="4 5">
    <name type="scientific">Streptomyces litchfieldiae</name>
    <dbReference type="NCBI Taxonomy" id="3075543"/>
    <lineage>
        <taxon>Bacteria</taxon>
        <taxon>Bacillati</taxon>
        <taxon>Actinomycetota</taxon>
        <taxon>Actinomycetes</taxon>
        <taxon>Kitasatosporales</taxon>
        <taxon>Streptomycetaceae</taxon>
        <taxon>Streptomyces</taxon>
    </lineage>
</organism>
<dbReference type="Pfam" id="PF22725">
    <property type="entry name" value="GFO_IDH_MocA_C3"/>
    <property type="match status" value="1"/>
</dbReference>
<evidence type="ECO:0000259" key="2">
    <source>
        <dbReference type="Pfam" id="PF01408"/>
    </source>
</evidence>
<dbReference type="PANTHER" id="PTHR43818:SF11">
    <property type="entry name" value="BCDNA.GH03377"/>
    <property type="match status" value="1"/>
</dbReference>
<dbReference type="Pfam" id="PF01408">
    <property type="entry name" value="GFO_IDH_MocA"/>
    <property type="match status" value="1"/>
</dbReference>
<gene>
    <name evidence="4" type="ORF">RM590_24635</name>
</gene>
<dbReference type="InterPro" id="IPR036291">
    <property type="entry name" value="NAD(P)-bd_dom_sf"/>
</dbReference>
<name>A0ABU2MVY2_9ACTN</name>
<sequence length="387" mass="40584">MTAPTFRTVSGDRRPLRVIVVGAGGMGRAWLSTVRSSPDVTLAGVVDLDPLVARAAAEAAGAPEIPTGTDLTALAAATDPDAVIDVTVPAAHLPVTLEALSLGLPVLGEKPVAETLPEALRLTAAAELSGRLFMVSQSRRYNRQLFRFKDQARRLGAPGILTTEFFLAPRFGGFRDAMDHPLLLDMAIHPFDTARFLLDAEPVSVYCQEYNPSWSWYRGDAATTAIFEMTGGTRYIYTGSWCSPGLETSWNGSWRLSGELGSACWNGDDPAVVEAPDAPPAGAPVPAPSAGGAGGGIAGALAEFVHALRTGTVPMGEVHENVMSLAMVAAAVQSASTDRRVVLDEVLDTARAEALAAADGEVRELIGSWSSVRDALTARAENPVGHG</sequence>
<keyword evidence="5" id="KW-1185">Reference proteome</keyword>
<evidence type="ECO:0000256" key="1">
    <source>
        <dbReference type="ARBA" id="ARBA00023002"/>
    </source>
</evidence>
<evidence type="ECO:0000313" key="5">
    <source>
        <dbReference type="Proteomes" id="UP001183246"/>
    </source>
</evidence>
<evidence type="ECO:0000313" key="4">
    <source>
        <dbReference type="EMBL" id="MDT0345754.1"/>
    </source>
</evidence>
<feature type="domain" description="GFO/IDH/MocA-like oxidoreductase" evidence="3">
    <location>
        <begin position="180"/>
        <end position="263"/>
    </location>
</feature>
<keyword evidence="1" id="KW-0560">Oxidoreductase</keyword>